<comment type="similarity">
    <text evidence="2">Belongs to the ABC transporter superfamily.</text>
</comment>
<dbReference type="InterPro" id="IPR017871">
    <property type="entry name" value="ABC_transporter-like_CS"/>
</dbReference>
<reference evidence="12 13" key="1">
    <citation type="submission" date="2018-02" db="EMBL/GenBank/DDBJ databases">
        <title>Whole genome sequencing of endophytic bacterium.</title>
        <authorList>
            <person name="Eedara R."/>
            <person name="Podile A.R."/>
        </authorList>
    </citation>
    <scope>NUCLEOTIDE SEQUENCE [LARGE SCALE GENOMIC DNA]</scope>
    <source>
        <strain evidence="12 13">RP1T</strain>
    </source>
</reference>
<evidence type="ECO:0000313" key="13">
    <source>
        <dbReference type="Proteomes" id="UP000237682"/>
    </source>
</evidence>
<evidence type="ECO:0000256" key="5">
    <source>
        <dbReference type="ARBA" id="ARBA00022741"/>
    </source>
</evidence>
<dbReference type="GO" id="GO:0005524">
    <property type="term" value="F:ATP binding"/>
    <property type="evidence" value="ECO:0007669"/>
    <property type="project" value="UniProtKB-KW"/>
</dbReference>
<dbReference type="SUPFAM" id="SSF52540">
    <property type="entry name" value="P-loop containing nucleoside triphosphate hydrolases"/>
    <property type="match status" value="1"/>
</dbReference>
<evidence type="ECO:0000256" key="9">
    <source>
        <dbReference type="SAM" id="Phobius"/>
    </source>
</evidence>
<dbReference type="RefSeq" id="WP_105863336.1">
    <property type="nucleotide sequence ID" value="NZ_PUEJ01000006.1"/>
</dbReference>
<dbReference type="SUPFAM" id="SSF90123">
    <property type="entry name" value="ABC transporter transmembrane region"/>
    <property type="match status" value="1"/>
</dbReference>
<feature type="transmembrane region" description="Helical" evidence="9">
    <location>
        <begin position="284"/>
        <end position="303"/>
    </location>
</feature>
<evidence type="ECO:0000259" key="11">
    <source>
        <dbReference type="PROSITE" id="PS50929"/>
    </source>
</evidence>
<dbReference type="InterPro" id="IPR003593">
    <property type="entry name" value="AAA+_ATPase"/>
</dbReference>
<feature type="transmembrane region" description="Helical" evidence="9">
    <location>
        <begin position="21"/>
        <end position="46"/>
    </location>
</feature>
<evidence type="ECO:0000256" key="3">
    <source>
        <dbReference type="ARBA" id="ARBA00022448"/>
    </source>
</evidence>
<evidence type="ECO:0000256" key="2">
    <source>
        <dbReference type="ARBA" id="ARBA00005417"/>
    </source>
</evidence>
<evidence type="ECO:0000256" key="6">
    <source>
        <dbReference type="ARBA" id="ARBA00022840"/>
    </source>
</evidence>
<keyword evidence="4 9" id="KW-0812">Transmembrane</keyword>
<feature type="transmembrane region" description="Helical" evidence="9">
    <location>
        <begin position="66"/>
        <end position="88"/>
    </location>
</feature>
<dbReference type="InterPro" id="IPR003439">
    <property type="entry name" value="ABC_transporter-like_ATP-bd"/>
</dbReference>
<keyword evidence="5" id="KW-0547">Nucleotide-binding</keyword>
<dbReference type="OrthoDB" id="9810134at2"/>
<sequence>MPPILHQMGRLLRLCVTGPGGWAGLALLLVVLGLNLGGVYVSLLMIDWTAQFFGALEKRDAGAAVGQIGVFGLLIAIGAVIHLSAVYLRKSVQIRWRRALTSAALDRWLGNRTHVRLRHAAAAPDNPDQRIAEDCRLFVDKFTEEGLELVSNLVGLVSYVALLWSLSSFPLAFTLFGVAVEIPRYMVWVAPLYVLVACGLTHWLGRPLLRLNMQQQSREADFRFALARLRESSDAVALMEGEAAERRLLDARFGAIMGNWRALMNRDLILGCFTRPYHTTVLRIPLFLALPAYLAGHVALGGLMKLASAFQNVVTTLSWFIFSYRDLAELAAAIRRLDGFLDALGRAAEREGVRTGRSGLDHLSIQGLALATPEGRPLNILSDMRLERGENAWLAGASGLGKSTLIKAMAGLWPHGEGRVTLPAGRRIAFLPQAVYLPLADLRTILAYPQDPGALPRQAYAEALELVGLEHRLPGLDDGEPPLGLSGGEQQRLALARLILSRPDWAVLDEPTSALDAAAEAQLFSALRGALPQTSFVVVAHREPAGLGPLRRIELEPHRLEAAS</sequence>
<feature type="transmembrane region" description="Helical" evidence="9">
    <location>
        <begin position="185"/>
        <end position="205"/>
    </location>
</feature>
<feature type="domain" description="ABC transporter" evidence="10">
    <location>
        <begin position="363"/>
        <end position="563"/>
    </location>
</feature>
<dbReference type="InterPro" id="IPR036640">
    <property type="entry name" value="ABC1_TM_sf"/>
</dbReference>
<evidence type="ECO:0000256" key="1">
    <source>
        <dbReference type="ARBA" id="ARBA00004651"/>
    </source>
</evidence>
<dbReference type="AlphaFoldDB" id="A0A2S9Q9L8"/>
<comment type="caution">
    <text evidence="12">The sequence shown here is derived from an EMBL/GenBank/DDBJ whole genome shotgun (WGS) entry which is preliminary data.</text>
</comment>
<keyword evidence="8 9" id="KW-0472">Membrane</keyword>
<dbReference type="GO" id="GO:0016887">
    <property type="term" value="F:ATP hydrolysis activity"/>
    <property type="evidence" value="ECO:0007669"/>
    <property type="project" value="InterPro"/>
</dbReference>
<accession>A0A2S9Q9L8</accession>
<keyword evidence="6" id="KW-0067">ATP-binding</keyword>
<keyword evidence="3" id="KW-0813">Transport</keyword>
<keyword evidence="7 9" id="KW-1133">Transmembrane helix</keyword>
<organism evidence="12 13">
    <name type="scientific">Labrys okinawensis</name>
    <dbReference type="NCBI Taxonomy" id="346911"/>
    <lineage>
        <taxon>Bacteria</taxon>
        <taxon>Pseudomonadati</taxon>
        <taxon>Pseudomonadota</taxon>
        <taxon>Alphaproteobacteria</taxon>
        <taxon>Hyphomicrobiales</taxon>
        <taxon>Xanthobacteraceae</taxon>
        <taxon>Labrys</taxon>
    </lineage>
</organism>
<dbReference type="PROSITE" id="PS50893">
    <property type="entry name" value="ABC_TRANSPORTER_2"/>
    <property type="match status" value="1"/>
</dbReference>
<dbReference type="Proteomes" id="UP000237682">
    <property type="component" value="Unassembled WGS sequence"/>
</dbReference>
<evidence type="ECO:0000259" key="10">
    <source>
        <dbReference type="PROSITE" id="PS50893"/>
    </source>
</evidence>
<name>A0A2S9Q9L8_9HYPH</name>
<feature type="transmembrane region" description="Helical" evidence="9">
    <location>
        <begin position="156"/>
        <end position="179"/>
    </location>
</feature>
<dbReference type="GO" id="GO:0005886">
    <property type="term" value="C:plasma membrane"/>
    <property type="evidence" value="ECO:0007669"/>
    <property type="project" value="UniProtKB-SubCell"/>
</dbReference>
<dbReference type="PROSITE" id="PS00211">
    <property type="entry name" value="ABC_TRANSPORTER_1"/>
    <property type="match status" value="1"/>
</dbReference>
<dbReference type="Pfam" id="PF00005">
    <property type="entry name" value="ABC_tran"/>
    <property type="match status" value="1"/>
</dbReference>
<dbReference type="GO" id="GO:0140359">
    <property type="term" value="F:ABC-type transporter activity"/>
    <property type="evidence" value="ECO:0007669"/>
    <property type="project" value="InterPro"/>
</dbReference>
<comment type="subcellular location">
    <subcellularLocation>
        <location evidence="1">Cell membrane</location>
        <topology evidence="1">Multi-pass membrane protein</topology>
    </subcellularLocation>
</comment>
<evidence type="ECO:0000256" key="8">
    <source>
        <dbReference type="ARBA" id="ARBA00023136"/>
    </source>
</evidence>
<dbReference type="Pfam" id="PF06472">
    <property type="entry name" value="ABC_membrane_2"/>
    <property type="match status" value="1"/>
</dbReference>
<dbReference type="SMART" id="SM00382">
    <property type="entry name" value="AAA"/>
    <property type="match status" value="1"/>
</dbReference>
<dbReference type="PANTHER" id="PTHR11384:SF59">
    <property type="entry name" value="LYSOSOMAL COBALAMIN TRANSPORTER ABCD4"/>
    <property type="match status" value="1"/>
</dbReference>
<dbReference type="PANTHER" id="PTHR11384">
    <property type="entry name" value="ATP-BINDING CASSETTE, SUB-FAMILY D MEMBER"/>
    <property type="match status" value="1"/>
</dbReference>
<dbReference type="EMBL" id="PUEJ01000006">
    <property type="protein sequence ID" value="PRH86037.1"/>
    <property type="molecule type" value="Genomic_DNA"/>
</dbReference>
<proteinExistence type="inferred from homology"/>
<evidence type="ECO:0000313" key="12">
    <source>
        <dbReference type="EMBL" id="PRH86037.1"/>
    </source>
</evidence>
<dbReference type="InterPro" id="IPR050835">
    <property type="entry name" value="ABC_transporter_sub-D"/>
</dbReference>
<dbReference type="InterPro" id="IPR011527">
    <property type="entry name" value="ABC1_TM_dom"/>
</dbReference>
<dbReference type="PROSITE" id="PS50929">
    <property type="entry name" value="ABC_TM1F"/>
    <property type="match status" value="1"/>
</dbReference>
<keyword evidence="13" id="KW-1185">Reference proteome</keyword>
<gene>
    <name evidence="12" type="ORF">C5L14_17420</name>
</gene>
<evidence type="ECO:0000256" key="7">
    <source>
        <dbReference type="ARBA" id="ARBA00022989"/>
    </source>
</evidence>
<dbReference type="Gene3D" id="1.20.1560.10">
    <property type="entry name" value="ABC transporter type 1, transmembrane domain"/>
    <property type="match status" value="1"/>
</dbReference>
<evidence type="ECO:0000256" key="4">
    <source>
        <dbReference type="ARBA" id="ARBA00022692"/>
    </source>
</evidence>
<dbReference type="Gene3D" id="3.40.50.300">
    <property type="entry name" value="P-loop containing nucleotide triphosphate hydrolases"/>
    <property type="match status" value="1"/>
</dbReference>
<feature type="domain" description="ABC transmembrane type-1" evidence="11">
    <location>
        <begin position="25"/>
        <end position="329"/>
    </location>
</feature>
<dbReference type="InterPro" id="IPR027417">
    <property type="entry name" value="P-loop_NTPase"/>
</dbReference>
<protein>
    <submittedName>
        <fullName evidence="12">ABC transporter</fullName>
    </submittedName>
</protein>